<protein>
    <submittedName>
        <fullName evidence="1">Uncharacterized protein</fullName>
    </submittedName>
</protein>
<accession>A0A4Y2LKD2</accession>
<evidence type="ECO:0000313" key="1">
    <source>
        <dbReference type="EMBL" id="GBN15188.1"/>
    </source>
</evidence>
<gene>
    <name evidence="1" type="ORF">AVEN_142456_1</name>
</gene>
<keyword evidence="2" id="KW-1185">Reference proteome</keyword>
<dbReference type="AlphaFoldDB" id="A0A4Y2LKD2"/>
<name>A0A4Y2LKD2_ARAVE</name>
<organism evidence="1 2">
    <name type="scientific">Araneus ventricosus</name>
    <name type="common">Orbweaver spider</name>
    <name type="synonym">Epeira ventricosa</name>
    <dbReference type="NCBI Taxonomy" id="182803"/>
    <lineage>
        <taxon>Eukaryota</taxon>
        <taxon>Metazoa</taxon>
        <taxon>Ecdysozoa</taxon>
        <taxon>Arthropoda</taxon>
        <taxon>Chelicerata</taxon>
        <taxon>Arachnida</taxon>
        <taxon>Araneae</taxon>
        <taxon>Araneomorphae</taxon>
        <taxon>Entelegynae</taxon>
        <taxon>Araneoidea</taxon>
        <taxon>Araneidae</taxon>
        <taxon>Araneus</taxon>
    </lineage>
</organism>
<reference evidence="1 2" key="1">
    <citation type="journal article" date="2019" name="Sci. Rep.">
        <title>Orb-weaving spider Araneus ventricosus genome elucidates the spidroin gene catalogue.</title>
        <authorList>
            <person name="Kono N."/>
            <person name="Nakamura H."/>
            <person name="Ohtoshi R."/>
            <person name="Moran D.A.P."/>
            <person name="Shinohara A."/>
            <person name="Yoshida Y."/>
            <person name="Fujiwara M."/>
            <person name="Mori M."/>
            <person name="Tomita M."/>
            <person name="Arakawa K."/>
        </authorList>
    </citation>
    <scope>NUCLEOTIDE SEQUENCE [LARGE SCALE GENOMIC DNA]</scope>
</reference>
<comment type="caution">
    <text evidence="1">The sequence shown here is derived from an EMBL/GenBank/DDBJ whole genome shotgun (WGS) entry which is preliminary data.</text>
</comment>
<dbReference type="Proteomes" id="UP000499080">
    <property type="component" value="Unassembled WGS sequence"/>
</dbReference>
<evidence type="ECO:0000313" key="2">
    <source>
        <dbReference type="Proteomes" id="UP000499080"/>
    </source>
</evidence>
<dbReference type="EMBL" id="BGPR01005995">
    <property type="protein sequence ID" value="GBN15188.1"/>
    <property type="molecule type" value="Genomic_DNA"/>
</dbReference>
<proteinExistence type="predicted"/>
<sequence length="89" mass="10362">MLGNSRRASHLFDNRVKFAARRGWVFQMMPQEDPAHPPDSTISVKFGPARWPRLQEAQATVKFFRVSISHSRKRRRKIVFSPLIVLVAF</sequence>